<organism evidence="1 2">
    <name type="scientific">Tulasnella calospora MUT 4182</name>
    <dbReference type="NCBI Taxonomy" id="1051891"/>
    <lineage>
        <taxon>Eukaryota</taxon>
        <taxon>Fungi</taxon>
        <taxon>Dikarya</taxon>
        <taxon>Basidiomycota</taxon>
        <taxon>Agaricomycotina</taxon>
        <taxon>Agaricomycetes</taxon>
        <taxon>Cantharellales</taxon>
        <taxon>Tulasnellaceae</taxon>
        <taxon>Tulasnella</taxon>
    </lineage>
</organism>
<proteinExistence type="predicted"/>
<dbReference type="HOGENOM" id="CLU_2998164_0_0_1"/>
<gene>
    <name evidence="1" type="ORF">M407DRAFT_244521</name>
</gene>
<reference evidence="2" key="2">
    <citation type="submission" date="2015-01" db="EMBL/GenBank/DDBJ databases">
        <title>Evolutionary Origins and Diversification of the Mycorrhizal Mutualists.</title>
        <authorList>
            <consortium name="DOE Joint Genome Institute"/>
            <consortium name="Mycorrhizal Genomics Consortium"/>
            <person name="Kohler A."/>
            <person name="Kuo A."/>
            <person name="Nagy L.G."/>
            <person name="Floudas D."/>
            <person name="Copeland A."/>
            <person name="Barry K.W."/>
            <person name="Cichocki N."/>
            <person name="Veneault-Fourrey C."/>
            <person name="LaButti K."/>
            <person name="Lindquist E.A."/>
            <person name="Lipzen A."/>
            <person name="Lundell T."/>
            <person name="Morin E."/>
            <person name="Murat C."/>
            <person name="Riley R."/>
            <person name="Ohm R."/>
            <person name="Sun H."/>
            <person name="Tunlid A."/>
            <person name="Henrissat B."/>
            <person name="Grigoriev I.V."/>
            <person name="Hibbett D.S."/>
            <person name="Martin F."/>
        </authorList>
    </citation>
    <scope>NUCLEOTIDE SEQUENCE [LARGE SCALE GENOMIC DNA]</scope>
    <source>
        <strain evidence="2">MUT 4182</strain>
    </source>
</reference>
<keyword evidence="2" id="KW-1185">Reference proteome</keyword>
<sequence>MRHRTNSPMEAWRFHVAQLQVRSVQWYGKATDHCATTYGFREFARRGIPLRSELEER</sequence>
<dbReference type="AlphaFoldDB" id="A0A0C3Q551"/>
<dbReference type="Proteomes" id="UP000054248">
    <property type="component" value="Unassembled WGS sequence"/>
</dbReference>
<reference evidence="1 2" key="1">
    <citation type="submission" date="2014-04" db="EMBL/GenBank/DDBJ databases">
        <authorList>
            <consortium name="DOE Joint Genome Institute"/>
            <person name="Kuo A."/>
            <person name="Girlanda M."/>
            <person name="Perotto S."/>
            <person name="Kohler A."/>
            <person name="Nagy L.G."/>
            <person name="Floudas D."/>
            <person name="Copeland A."/>
            <person name="Barry K.W."/>
            <person name="Cichocki N."/>
            <person name="Veneault-Fourrey C."/>
            <person name="LaButti K."/>
            <person name="Lindquist E.A."/>
            <person name="Lipzen A."/>
            <person name="Lundell T."/>
            <person name="Morin E."/>
            <person name="Murat C."/>
            <person name="Sun H."/>
            <person name="Tunlid A."/>
            <person name="Henrissat B."/>
            <person name="Grigoriev I.V."/>
            <person name="Hibbett D.S."/>
            <person name="Martin F."/>
            <person name="Nordberg H.P."/>
            <person name="Cantor M.N."/>
            <person name="Hua S.X."/>
        </authorList>
    </citation>
    <scope>NUCLEOTIDE SEQUENCE [LARGE SCALE GENOMIC DNA]</scope>
    <source>
        <strain evidence="1 2">MUT 4182</strain>
    </source>
</reference>
<evidence type="ECO:0000313" key="1">
    <source>
        <dbReference type="EMBL" id="KIO24220.1"/>
    </source>
</evidence>
<dbReference type="EMBL" id="KN823065">
    <property type="protein sequence ID" value="KIO24220.1"/>
    <property type="molecule type" value="Genomic_DNA"/>
</dbReference>
<name>A0A0C3Q551_9AGAM</name>
<evidence type="ECO:0000313" key="2">
    <source>
        <dbReference type="Proteomes" id="UP000054248"/>
    </source>
</evidence>
<protein>
    <submittedName>
        <fullName evidence="1">Uncharacterized protein</fullName>
    </submittedName>
</protein>
<accession>A0A0C3Q551</accession>